<dbReference type="RefSeq" id="WP_227520954.1">
    <property type="nucleotide sequence ID" value="NZ_JBHTBD010000002.1"/>
</dbReference>
<keyword evidence="2" id="KW-1185">Reference proteome</keyword>
<protein>
    <submittedName>
        <fullName evidence="1">Uncharacterized protein</fullName>
    </submittedName>
</protein>
<gene>
    <name evidence="1" type="ORF">ACFQQA_07855</name>
</gene>
<dbReference type="EMBL" id="JBHTBD010000002">
    <property type="protein sequence ID" value="MFC7294635.1"/>
    <property type="molecule type" value="Genomic_DNA"/>
</dbReference>
<reference evidence="2" key="1">
    <citation type="journal article" date="2019" name="Int. J. Syst. Evol. Microbiol.">
        <title>The Global Catalogue of Microorganisms (GCM) 10K type strain sequencing project: providing services to taxonomists for standard genome sequencing and annotation.</title>
        <authorList>
            <consortium name="The Broad Institute Genomics Platform"/>
            <consortium name="The Broad Institute Genome Sequencing Center for Infectious Disease"/>
            <person name="Wu L."/>
            <person name="Ma J."/>
        </authorList>
    </citation>
    <scope>NUCLEOTIDE SEQUENCE [LARGE SCALE GENOMIC DNA]</scope>
    <source>
        <strain evidence="2">CCUG 60559</strain>
    </source>
</reference>
<proteinExistence type="predicted"/>
<evidence type="ECO:0000313" key="1">
    <source>
        <dbReference type="EMBL" id="MFC7294635.1"/>
    </source>
</evidence>
<dbReference type="Proteomes" id="UP001596506">
    <property type="component" value="Unassembled WGS sequence"/>
</dbReference>
<comment type="caution">
    <text evidence="1">The sequence shown here is derived from an EMBL/GenBank/DDBJ whole genome shotgun (WGS) entry which is preliminary data.</text>
</comment>
<name>A0ABW2IV31_9GAMM</name>
<sequence length="28" mass="3395">MLHDITAWQREHQPLQAGVFDINRYKNL</sequence>
<organism evidence="1 2">
    <name type="scientific">Marinobacter aromaticivorans</name>
    <dbReference type="NCBI Taxonomy" id="1494078"/>
    <lineage>
        <taxon>Bacteria</taxon>
        <taxon>Pseudomonadati</taxon>
        <taxon>Pseudomonadota</taxon>
        <taxon>Gammaproteobacteria</taxon>
        <taxon>Pseudomonadales</taxon>
        <taxon>Marinobacteraceae</taxon>
        <taxon>Marinobacter</taxon>
    </lineage>
</organism>
<accession>A0ABW2IV31</accession>
<evidence type="ECO:0000313" key="2">
    <source>
        <dbReference type="Proteomes" id="UP001596506"/>
    </source>
</evidence>